<proteinExistence type="predicted"/>
<dbReference type="PROSITE" id="PS51186">
    <property type="entry name" value="GNAT"/>
    <property type="match status" value="2"/>
</dbReference>
<dbReference type="Pfam" id="PF00583">
    <property type="entry name" value="Acetyltransf_1"/>
    <property type="match status" value="1"/>
</dbReference>
<gene>
    <name evidence="2" type="ORF">A6A03_14935</name>
</gene>
<dbReference type="Gene3D" id="3.40.630.30">
    <property type="match status" value="2"/>
</dbReference>
<dbReference type="PANTHER" id="PTHR43617">
    <property type="entry name" value="L-AMINO ACID N-ACETYLTRANSFERASE"/>
    <property type="match status" value="1"/>
</dbReference>
<dbReference type="SUPFAM" id="SSF55729">
    <property type="entry name" value="Acyl-CoA N-acyltransferases (Nat)"/>
    <property type="match status" value="1"/>
</dbReference>
<dbReference type="PANTHER" id="PTHR43617:SF2">
    <property type="entry name" value="UPF0039 PROTEIN SLL0451"/>
    <property type="match status" value="1"/>
</dbReference>
<feature type="domain" description="N-acetyltransferase" evidence="1">
    <location>
        <begin position="158"/>
        <end position="294"/>
    </location>
</feature>
<evidence type="ECO:0000259" key="1">
    <source>
        <dbReference type="PROSITE" id="PS51186"/>
    </source>
</evidence>
<dbReference type="STRING" id="1707952.A6A03_14935"/>
<name>A0A178M937_9CHLR</name>
<dbReference type="OrthoDB" id="160586at2"/>
<dbReference type="Proteomes" id="UP000078287">
    <property type="component" value="Unassembled WGS sequence"/>
</dbReference>
<dbReference type="EMBL" id="LWQS01000056">
    <property type="protein sequence ID" value="OAN45301.1"/>
    <property type="molecule type" value="Genomic_DNA"/>
</dbReference>
<protein>
    <submittedName>
        <fullName evidence="2">GCN5 family acetyltransferase</fullName>
    </submittedName>
</protein>
<evidence type="ECO:0000313" key="2">
    <source>
        <dbReference type="EMBL" id="OAN45301.1"/>
    </source>
</evidence>
<keyword evidence="2" id="KW-0808">Transferase</keyword>
<organism evidence="2 3">
    <name type="scientific">Chloroflexus islandicus</name>
    <dbReference type="NCBI Taxonomy" id="1707952"/>
    <lineage>
        <taxon>Bacteria</taxon>
        <taxon>Bacillati</taxon>
        <taxon>Chloroflexota</taxon>
        <taxon>Chloroflexia</taxon>
        <taxon>Chloroflexales</taxon>
        <taxon>Chloroflexineae</taxon>
        <taxon>Chloroflexaceae</taxon>
        <taxon>Chloroflexus</taxon>
    </lineage>
</organism>
<dbReference type="InterPro" id="IPR000182">
    <property type="entry name" value="GNAT_dom"/>
</dbReference>
<dbReference type="InterPro" id="IPR016181">
    <property type="entry name" value="Acyl_CoA_acyltransferase"/>
</dbReference>
<evidence type="ECO:0000313" key="3">
    <source>
        <dbReference type="Proteomes" id="UP000078287"/>
    </source>
</evidence>
<dbReference type="CDD" id="cd04301">
    <property type="entry name" value="NAT_SF"/>
    <property type="match status" value="1"/>
</dbReference>
<keyword evidence="3" id="KW-1185">Reference proteome</keyword>
<accession>A0A178M937</accession>
<reference evidence="2 3" key="1">
    <citation type="submission" date="2016-04" db="EMBL/GenBank/DDBJ databases">
        <title>Chloroflexus islandicus sp. nov., a thermophilic filamentous anoxygenic phototrophic bacterium from geyser Strokkur (Iceland).</title>
        <authorList>
            <person name="Gaisin V.A."/>
            <person name="Kalashnikov A.M."/>
            <person name="Sukhacheva M.V."/>
            <person name="Grouzdev D.S."/>
            <person name="Ivanov T.M."/>
            <person name="Kuznetsov B."/>
            <person name="Gorlenko V.M."/>
        </authorList>
    </citation>
    <scope>NUCLEOTIDE SEQUENCE [LARGE SCALE GENOMIC DNA]</scope>
    <source>
        <strain evidence="3">isl-2</strain>
    </source>
</reference>
<dbReference type="AlphaFoldDB" id="A0A178M937"/>
<dbReference type="GO" id="GO:0016747">
    <property type="term" value="F:acyltransferase activity, transferring groups other than amino-acyl groups"/>
    <property type="evidence" value="ECO:0007669"/>
    <property type="project" value="InterPro"/>
</dbReference>
<comment type="caution">
    <text evidence="2">The sequence shown here is derived from an EMBL/GenBank/DDBJ whole genome shotgun (WGS) entry which is preliminary data.</text>
</comment>
<feature type="domain" description="N-acetyltransferase" evidence="1">
    <location>
        <begin position="13"/>
        <end position="153"/>
    </location>
</feature>
<sequence>MWPFRKPVDLSAALVRPSQLADVTAVSHLLNAASRRFAAASGSELYPAVEEGRAVVIQLEREVLAAAVLSRPIHQVAWLRALAVSERLQPREAVARVAPALEQIARQQAITHLYYAGDDQSDQWLRPLLEQAGYYHQTDVVVYEKRDWEIPANGNRDVQVRPVQAVDLAEVLQLDMRCFEPQWVKDESILAPAIADGSFFVVAELNGQLAGYSYATSHFGGRLVHLVRIAVDPDVRGRGIGVRLLAEFVAYAAEAGAGLLTLNTQAYNHHAQRLYRWFGFAPTGERQPVLCRWL</sequence>
<dbReference type="InterPro" id="IPR050276">
    <property type="entry name" value="MshD_Acetyltransferase"/>
</dbReference>
<dbReference type="RefSeq" id="WP_066787738.1">
    <property type="nucleotide sequence ID" value="NZ_LWQS01000056.1"/>
</dbReference>